<dbReference type="RefSeq" id="WP_280997383.1">
    <property type="nucleotide sequence ID" value="NZ_CP069362.1"/>
</dbReference>
<gene>
    <name evidence="2" type="ORF">JRV97_06630</name>
</gene>
<dbReference type="InterPro" id="IPR015424">
    <property type="entry name" value="PyrdxlP-dep_Trfase"/>
</dbReference>
<keyword evidence="2" id="KW-0808">Transferase</keyword>
<reference evidence="2 3" key="1">
    <citation type="submission" date="2021-02" db="EMBL/GenBank/DDBJ databases">
        <title>Characterization of Marinitoga sp. nov. str. BP5-C20A.</title>
        <authorList>
            <person name="Erauso G."/>
            <person name="Postec A."/>
        </authorList>
    </citation>
    <scope>NUCLEOTIDE SEQUENCE [LARGE SCALE GENOMIC DNA]</scope>
    <source>
        <strain evidence="2 3">BP5-C20A</strain>
    </source>
</reference>
<dbReference type="Proteomes" id="UP001232493">
    <property type="component" value="Chromosome"/>
</dbReference>
<dbReference type="PANTHER" id="PTHR30244">
    <property type="entry name" value="TRANSAMINASE"/>
    <property type="match status" value="1"/>
</dbReference>
<name>A0ABY8PN30_9BACT</name>
<comment type="similarity">
    <text evidence="1">Belongs to the DegT/DnrJ/EryC1 family.</text>
</comment>
<dbReference type="SUPFAM" id="SSF53383">
    <property type="entry name" value="PLP-dependent transferases"/>
    <property type="match status" value="1"/>
</dbReference>
<dbReference type="GO" id="GO:0008483">
    <property type="term" value="F:transaminase activity"/>
    <property type="evidence" value="ECO:0007669"/>
    <property type="project" value="UniProtKB-KW"/>
</dbReference>
<sequence>MKVPLSSASLTNKEKKIINKIFDSKRLALGSYLNKFEEITKSYFSVKDAIVVNSGTSALHLILRSLDIKENEGMIVTPFTFIASSNVALFERAHPVFIDIDPFNYNIDLKKIEESLKDKKHPLWNRIKNLKNIKFFMGVDVFGQPIDWDNAIEICKKNDWKIVEDSCEAIGAKYKDRFAGTFGEAGTFAFYPNKQITTGEGGMIITNNIEIGKLCRSMANQGRGDSSEWLEHVRLGYNYRMDELSAGLGYIQMKRLDEILDKREKVANNYYELFKDEERIILPKIEQYTTRMSWFVFVIRLSLDWIAKFTDIPEYVRKIDLPLYMKNREQWKELLKNIKGITYKVIEKLNKKGVQSKNYFSPIHLQKFYRDLYGYEEGDYPITELISSLTIAIPFYTDLTIEEQKYVVDTVKAILDEFEKK</sequence>
<dbReference type="CDD" id="cd00616">
    <property type="entry name" value="AHBA_syn"/>
    <property type="match status" value="1"/>
</dbReference>
<keyword evidence="1" id="KW-0663">Pyridoxal phosphate</keyword>
<dbReference type="InterPro" id="IPR015422">
    <property type="entry name" value="PyrdxlP-dep_Trfase_small"/>
</dbReference>
<dbReference type="Pfam" id="PF01041">
    <property type="entry name" value="DegT_DnrJ_EryC1"/>
    <property type="match status" value="2"/>
</dbReference>
<evidence type="ECO:0000313" key="3">
    <source>
        <dbReference type="Proteomes" id="UP001232493"/>
    </source>
</evidence>
<dbReference type="PIRSF" id="PIRSF000390">
    <property type="entry name" value="PLP_StrS"/>
    <property type="match status" value="1"/>
</dbReference>
<dbReference type="InterPro" id="IPR015421">
    <property type="entry name" value="PyrdxlP-dep_Trfase_major"/>
</dbReference>
<dbReference type="InterPro" id="IPR000653">
    <property type="entry name" value="DegT/StrS_aminotransferase"/>
</dbReference>
<evidence type="ECO:0000256" key="1">
    <source>
        <dbReference type="RuleBase" id="RU004508"/>
    </source>
</evidence>
<keyword evidence="2" id="KW-0032">Aminotransferase</keyword>
<protein>
    <submittedName>
        <fullName evidence="2">DegT/DnrJ/EryC1/StrS family aminotransferase</fullName>
    </submittedName>
</protein>
<organism evidence="2 3">
    <name type="scientific">Marinitoga aeolica</name>
    <dbReference type="NCBI Taxonomy" id="2809031"/>
    <lineage>
        <taxon>Bacteria</taxon>
        <taxon>Thermotogati</taxon>
        <taxon>Thermotogota</taxon>
        <taxon>Thermotogae</taxon>
        <taxon>Petrotogales</taxon>
        <taxon>Petrotogaceae</taxon>
        <taxon>Marinitoga</taxon>
    </lineage>
</organism>
<dbReference type="PANTHER" id="PTHR30244:SF39">
    <property type="entry name" value="BLR3650 PROTEIN"/>
    <property type="match status" value="1"/>
</dbReference>
<dbReference type="Gene3D" id="3.40.640.10">
    <property type="entry name" value="Type I PLP-dependent aspartate aminotransferase-like (Major domain)"/>
    <property type="match status" value="1"/>
</dbReference>
<dbReference type="EMBL" id="CP069362">
    <property type="protein sequence ID" value="WGS64054.1"/>
    <property type="molecule type" value="Genomic_DNA"/>
</dbReference>
<proteinExistence type="inferred from homology"/>
<evidence type="ECO:0000313" key="2">
    <source>
        <dbReference type="EMBL" id="WGS64054.1"/>
    </source>
</evidence>
<accession>A0ABY8PN30</accession>
<keyword evidence="3" id="KW-1185">Reference proteome</keyword>
<dbReference type="Gene3D" id="3.90.1150.10">
    <property type="entry name" value="Aspartate Aminotransferase, domain 1"/>
    <property type="match status" value="1"/>
</dbReference>